<feature type="domain" description="BioF2-like acetyltransferase" evidence="1">
    <location>
        <begin position="169"/>
        <end position="295"/>
    </location>
</feature>
<accession>A0A518J0A9</accession>
<dbReference type="AlphaFoldDB" id="A0A518J0A9"/>
<proteinExistence type="predicted"/>
<dbReference type="PANTHER" id="PTHR36174">
    <property type="entry name" value="LIPID II:GLYCINE GLYCYLTRANSFERASE"/>
    <property type="match status" value="1"/>
</dbReference>
<dbReference type="SUPFAM" id="SSF55729">
    <property type="entry name" value="Acyl-CoA N-acyltransferases (Nat)"/>
    <property type="match status" value="1"/>
</dbReference>
<reference evidence="2 3" key="1">
    <citation type="submission" date="2019-02" db="EMBL/GenBank/DDBJ databases">
        <title>Deep-cultivation of Planctomycetes and their phenomic and genomic characterization uncovers novel biology.</title>
        <authorList>
            <person name="Wiegand S."/>
            <person name="Jogler M."/>
            <person name="Boedeker C."/>
            <person name="Pinto D."/>
            <person name="Vollmers J."/>
            <person name="Rivas-Marin E."/>
            <person name="Kohn T."/>
            <person name="Peeters S.H."/>
            <person name="Heuer A."/>
            <person name="Rast P."/>
            <person name="Oberbeckmann S."/>
            <person name="Bunk B."/>
            <person name="Jeske O."/>
            <person name="Meyerdierks A."/>
            <person name="Storesund J.E."/>
            <person name="Kallscheuer N."/>
            <person name="Luecker S."/>
            <person name="Lage O.M."/>
            <person name="Pohl T."/>
            <person name="Merkel B.J."/>
            <person name="Hornburger P."/>
            <person name="Mueller R.-W."/>
            <person name="Bruemmer F."/>
            <person name="Labrenz M."/>
            <person name="Spormann A.M."/>
            <person name="Op den Camp H."/>
            <person name="Overmann J."/>
            <person name="Amann R."/>
            <person name="Jetten M.S.M."/>
            <person name="Mascher T."/>
            <person name="Medema M.H."/>
            <person name="Devos D.P."/>
            <person name="Kaster A.-K."/>
            <person name="Ovreas L."/>
            <person name="Rohde M."/>
            <person name="Galperin M.Y."/>
            <person name="Jogler C."/>
        </authorList>
    </citation>
    <scope>NUCLEOTIDE SEQUENCE [LARGE SCALE GENOMIC DNA]</scope>
    <source>
        <strain evidence="2 3">Mal33</strain>
    </source>
</reference>
<dbReference type="RefSeq" id="WP_145289471.1">
    <property type="nucleotide sequence ID" value="NZ_CP036318.1"/>
</dbReference>
<evidence type="ECO:0000313" key="3">
    <source>
        <dbReference type="Proteomes" id="UP000316770"/>
    </source>
</evidence>
<dbReference type="InterPro" id="IPR038740">
    <property type="entry name" value="BioF2-like_GNAT_dom"/>
</dbReference>
<dbReference type="InterPro" id="IPR050644">
    <property type="entry name" value="PG_Glycine_Bridge_Synth"/>
</dbReference>
<protein>
    <submittedName>
        <fullName evidence="2">FemAB family protein</fullName>
    </submittedName>
</protein>
<organism evidence="2 3">
    <name type="scientific">Rosistilla oblonga</name>
    <dbReference type="NCBI Taxonomy" id="2527990"/>
    <lineage>
        <taxon>Bacteria</taxon>
        <taxon>Pseudomonadati</taxon>
        <taxon>Planctomycetota</taxon>
        <taxon>Planctomycetia</taxon>
        <taxon>Pirellulales</taxon>
        <taxon>Pirellulaceae</taxon>
        <taxon>Rosistilla</taxon>
    </lineage>
</organism>
<keyword evidence="3" id="KW-1185">Reference proteome</keyword>
<dbReference type="Proteomes" id="UP000316770">
    <property type="component" value="Chromosome"/>
</dbReference>
<name>A0A518J0A9_9BACT</name>
<sequence length="345" mass="38824">MHPIKTPFPPLRLIQPCESPRAWDAFVAAHRFGSVFHSTGMCGAFNRSRRFHALAIAAEDVDGQIQALIAPVRIDAITRFTRALTSRVVMFAEPLCSDSPVASEAVRWLLSKHDATVGNSTLFTEIRSLHAPVAACPTLASAEYEPRAFSNYVIDLSLDKQQLWNNIGKQMRGSIRRTLNRGLQIEVGNSPDLQRRAFAQIRHSLRRAMVPCPDLDLFLAVQKELGDVLQVRVASYRGRDVAGTISLAWGDRYFAWYGGTTRPCSLQPFACLVWDEIQWAHDRGFRHYDFGGAGDPNRSYGPREFKSRFHGEFIQLGRCRKVYSPRMLALAERGYQSLKSIARST</sequence>
<dbReference type="Pfam" id="PF13480">
    <property type="entry name" value="Acetyltransf_6"/>
    <property type="match status" value="1"/>
</dbReference>
<gene>
    <name evidence="2" type="ORF">Mal33_47990</name>
</gene>
<dbReference type="EMBL" id="CP036318">
    <property type="protein sequence ID" value="QDV58774.1"/>
    <property type="molecule type" value="Genomic_DNA"/>
</dbReference>
<dbReference type="Gene3D" id="3.40.630.30">
    <property type="match status" value="1"/>
</dbReference>
<dbReference type="PANTHER" id="PTHR36174:SF1">
    <property type="entry name" value="LIPID II:GLYCINE GLYCYLTRANSFERASE"/>
    <property type="match status" value="1"/>
</dbReference>
<evidence type="ECO:0000259" key="1">
    <source>
        <dbReference type="Pfam" id="PF13480"/>
    </source>
</evidence>
<dbReference type="InterPro" id="IPR016181">
    <property type="entry name" value="Acyl_CoA_acyltransferase"/>
</dbReference>
<evidence type="ECO:0000313" key="2">
    <source>
        <dbReference type="EMBL" id="QDV58774.1"/>
    </source>
</evidence>